<dbReference type="Gene3D" id="1.25.40.10">
    <property type="entry name" value="Tetratricopeptide repeat domain"/>
    <property type="match status" value="2"/>
</dbReference>
<dbReference type="InterPro" id="IPR011990">
    <property type="entry name" value="TPR-like_helical_dom_sf"/>
</dbReference>
<dbReference type="SUPFAM" id="SSF52540">
    <property type="entry name" value="P-loop containing nucleoside triphosphate hydrolases"/>
    <property type="match status" value="1"/>
</dbReference>
<feature type="repeat" description="TPR" evidence="10">
    <location>
        <begin position="704"/>
        <end position="737"/>
    </location>
</feature>
<dbReference type="SMART" id="SM00028">
    <property type="entry name" value="TPR"/>
    <property type="match status" value="6"/>
</dbReference>
<keyword evidence="9" id="KW-0206">Cytoskeleton</keyword>
<comment type="similarity">
    <text evidence="2">Belongs to the kinesin light chain family.</text>
</comment>
<dbReference type="GO" id="GO:0005871">
    <property type="term" value="C:kinesin complex"/>
    <property type="evidence" value="ECO:0007669"/>
    <property type="project" value="InterPro"/>
</dbReference>
<feature type="repeat" description="TPR" evidence="10">
    <location>
        <begin position="662"/>
        <end position="695"/>
    </location>
</feature>
<keyword evidence="6 10" id="KW-0802">TPR repeat</keyword>
<keyword evidence="4" id="KW-0493">Microtubule</keyword>
<dbReference type="GO" id="GO:0043531">
    <property type="term" value="F:ADP binding"/>
    <property type="evidence" value="ECO:0007669"/>
    <property type="project" value="InterPro"/>
</dbReference>
<dbReference type="Pfam" id="PF13424">
    <property type="entry name" value="TPR_12"/>
    <property type="match status" value="3"/>
</dbReference>
<dbReference type="EMBL" id="CP073041">
    <property type="protein sequence ID" value="UXE59553.1"/>
    <property type="molecule type" value="Genomic_DNA"/>
</dbReference>
<evidence type="ECO:0000256" key="5">
    <source>
        <dbReference type="ARBA" id="ARBA00022737"/>
    </source>
</evidence>
<organism evidence="12">
    <name type="scientific">Woronichinia naegeliana WA131</name>
    <dbReference type="NCBI Taxonomy" id="2824559"/>
    <lineage>
        <taxon>Bacteria</taxon>
        <taxon>Bacillati</taxon>
        <taxon>Cyanobacteriota</taxon>
        <taxon>Cyanophyceae</taxon>
        <taxon>Synechococcales</taxon>
        <taxon>Coelosphaeriaceae</taxon>
        <taxon>Woronichinia</taxon>
    </lineage>
</organism>
<dbReference type="KEGG" id="wna:KA717_27770"/>
<dbReference type="PROSITE" id="PS50005">
    <property type="entry name" value="TPR"/>
    <property type="match status" value="4"/>
</dbReference>
<evidence type="ECO:0000256" key="8">
    <source>
        <dbReference type="ARBA" id="ARBA00023175"/>
    </source>
</evidence>
<evidence type="ECO:0000256" key="3">
    <source>
        <dbReference type="ARBA" id="ARBA00022490"/>
    </source>
</evidence>
<dbReference type="AlphaFoldDB" id="A0A977KTD0"/>
<dbReference type="PANTHER" id="PTHR45783">
    <property type="entry name" value="KINESIN LIGHT CHAIN"/>
    <property type="match status" value="1"/>
</dbReference>
<dbReference type="InterPro" id="IPR002151">
    <property type="entry name" value="Kinesin_light"/>
</dbReference>
<dbReference type="GO" id="GO:0005737">
    <property type="term" value="C:cytoplasm"/>
    <property type="evidence" value="ECO:0007669"/>
    <property type="project" value="TreeGrafter"/>
</dbReference>
<keyword evidence="7" id="KW-0175">Coiled coil</keyword>
<evidence type="ECO:0000313" key="12">
    <source>
        <dbReference type="EMBL" id="UXE59553.1"/>
    </source>
</evidence>
<dbReference type="Gene3D" id="1.10.8.430">
    <property type="entry name" value="Helical domain of apoptotic protease-activating factors"/>
    <property type="match status" value="1"/>
</dbReference>
<dbReference type="GO" id="GO:0005874">
    <property type="term" value="C:microtubule"/>
    <property type="evidence" value="ECO:0007669"/>
    <property type="project" value="UniProtKB-KW"/>
</dbReference>
<proteinExistence type="inferred from homology"/>
<dbReference type="Pfam" id="PF00931">
    <property type="entry name" value="NB-ARC"/>
    <property type="match status" value="1"/>
</dbReference>
<evidence type="ECO:0000256" key="7">
    <source>
        <dbReference type="ARBA" id="ARBA00023054"/>
    </source>
</evidence>
<accession>A0A977KTD0</accession>
<evidence type="ECO:0000256" key="9">
    <source>
        <dbReference type="ARBA" id="ARBA00023212"/>
    </source>
</evidence>
<name>A0A977KTD0_9CYAN</name>
<dbReference type="InterPro" id="IPR027417">
    <property type="entry name" value="P-loop_NTPase"/>
</dbReference>
<dbReference type="InterPro" id="IPR042197">
    <property type="entry name" value="Apaf_helical"/>
</dbReference>
<protein>
    <submittedName>
        <fullName evidence="12">Tetratricopeptide repeat protein</fullName>
    </submittedName>
</protein>
<dbReference type="Gene3D" id="3.40.50.300">
    <property type="entry name" value="P-loop containing nucleotide triphosphate hydrolases"/>
    <property type="match status" value="1"/>
</dbReference>
<evidence type="ECO:0000256" key="4">
    <source>
        <dbReference type="ARBA" id="ARBA00022701"/>
    </source>
</evidence>
<reference evidence="12" key="1">
    <citation type="submission" date="2021-04" db="EMBL/GenBank/DDBJ databases">
        <title>Genome sequence of Woronichinia naegeliana from Washington state freshwater lake bloom.</title>
        <authorList>
            <person name="Dreher T.W."/>
        </authorList>
    </citation>
    <scope>NUCLEOTIDE SEQUENCE</scope>
    <source>
        <strain evidence="12">WA131</strain>
    </source>
</reference>
<dbReference type="PANTHER" id="PTHR45783:SF3">
    <property type="entry name" value="KINESIN LIGHT CHAIN"/>
    <property type="match status" value="1"/>
</dbReference>
<evidence type="ECO:0000256" key="10">
    <source>
        <dbReference type="PROSITE-ProRule" id="PRU00339"/>
    </source>
</evidence>
<evidence type="ECO:0000256" key="1">
    <source>
        <dbReference type="ARBA" id="ARBA00004245"/>
    </source>
</evidence>
<evidence type="ECO:0000259" key="11">
    <source>
        <dbReference type="Pfam" id="PF00931"/>
    </source>
</evidence>
<keyword evidence="8" id="KW-0505">Motor protein</keyword>
<dbReference type="Proteomes" id="UP001065613">
    <property type="component" value="Chromosome"/>
</dbReference>
<keyword evidence="3" id="KW-0963">Cytoplasm</keyword>
<dbReference type="InterPro" id="IPR019734">
    <property type="entry name" value="TPR_rpt"/>
</dbReference>
<gene>
    <name evidence="12" type="ORF">KA717_27770</name>
</gene>
<dbReference type="InterPro" id="IPR002182">
    <property type="entry name" value="NB-ARC"/>
</dbReference>
<feature type="repeat" description="TPR" evidence="10">
    <location>
        <begin position="536"/>
        <end position="569"/>
    </location>
</feature>
<evidence type="ECO:0000256" key="2">
    <source>
        <dbReference type="ARBA" id="ARBA00009622"/>
    </source>
</evidence>
<feature type="domain" description="NB-ARC" evidence="11">
    <location>
        <begin position="119"/>
        <end position="282"/>
    </location>
</feature>
<dbReference type="GO" id="GO:0019894">
    <property type="term" value="F:kinesin binding"/>
    <property type="evidence" value="ECO:0007669"/>
    <property type="project" value="TreeGrafter"/>
</dbReference>
<dbReference type="GO" id="GO:0007018">
    <property type="term" value="P:microtubule-based movement"/>
    <property type="evidence" value="ECO:0007669"/>
    <property type="project" value="TreeGrafter"/>
</dbReference>
<feature type="repeat" description="TPR" evidence="10">
    <location>
        <begin position="746"/>
        <end position="779"/>
    </location>
</feature>
<sequence length="802" mass="91086">MSDLITQLCQLTAEILQNNPHADLARLVGLVKQGIDANSRLGEAIQSDRQLIQINEGNAKGFQTLVTGGIANIGVHLNDVNRETLQEVLQEALGDLLKSLQKRIPSNVRQGSKNFVGREEELAEIHSKLQERQGVIVCAVEGMGGVGKTELALQYANRYQQEYVARYWLSLREMGLAQVVVTMASPYLDLPEPMQSASLDEQAAWCWQNWLPETGKLLVILDDVPKAESIPDVAMPIDPRVRVLVTTRERELNVGFESVPLDVLSEEKALELLRKIVGAAKVDKELVTVKEICKTLGYLPLGLELIGEYLSKNRFLTFAKLQERLNLADESIARERKYRFYAHRGVEAAIQLSWDDISADSQRVATLLGLFAPTEILWELVAAIGLSAEITEVELNEARRQLDSLHLIQPVDEECNFYKIHTLVREFFRAKLLKAEENHQFRQAFVTSLLSVAKEIPEMPMRDLIAKVAPAIPHLDMLSREMLDDITNPEEDLCWAFEGVEVFYFCQGLYSLAEDSHLRCLETTKNRLGEHHLLVGDSLNNLALLYKSQGRYNEAEPLYHQAIQLWRKLFGESHPNIAIGINNLAELYRFQGKYEEAELHHREALRLRKELFGEYHSDVAQSLNNLAIIYHKQGRYSEAEPLHYQSLQLWREIHGERHPIIATSLNNLAELYRLLGRYEEAEPLFLNALLLSQELLGESHPDVAQSLNNLAILYRSQGRYKEAEPLSQKALLMQEKLLGESHPDVTQSLNNLAEIYKLQGDYSKAEPLYVRALDILEVSLGKEHPNTKTVRNNLQSLRDLQN</sequence>
<dbReference type="PRINTS" id="PR00381">
    <property type="entry name" value="KINESINLIGHT"/>
</dbReference>
<dbReference type="SUPFAM" id="SSF48452">
    <property type="entry name" value="TPR-like"/>
    <property type="match status" value="3"/>
</dbReference>
<comment type="subcellular location">
    <subcellularLocation>
        <location evidence="1">Cytoplasm</location>
        <location evidence="1">Cytoskeleton</location>
    </subcellularLocation>
</comment>
<keyword evidence="5" id="KW-0677">Repeat</keyword>
<evidence type="ECO:0000256" key="6">
    <source>
        <dbReference type="ARBA" id="ARBA00022803"/>
    </source>
</evidence>
<dbReference type="Pfam" id="PF13374">
    <property type="entry name" value="TPR_10"/>
    <property type="match status" value="1"/>
</dbReference>